<keyword evidence="1" id="KW-1133">Transmembrane helix</keyword>
<feature type="transmembrane region" description="Helical" evidence="1">
    <location>
        <begin position="69"/>
        <end position="89"/>
    </location>
</feature>
<protein>
    <recommendedName>
        <fullName evidence="4">DoxX family protein</fullName>
    </recommendedName>
</protein>
<keyword evidence="3" id="KW-1185">Reference proteome</keyword>
<evidence type="ECO:0000313" key="2">
    <source>
        <dbReference type="EMBL" id="SIO01937.1"/>
    </source>
</evidence>
<dbReference type="Proteomes" id="UP000185207">
    <property type="component" value="Unassembled WGS sequence"/>
</dbReference>
<feature type="transmembrane region" description="Helical" evidence="1">
    <location>
        <begin position="46"/>
        <end position="64"/>
    </location>
</feature>
<evidence type="ECO:0000313" key="3">
    <source>
        <dbReference type="Proteomes" id="UP000185207"/>
    </source>
</evidence>
<keyword evidence="1" id="KW-0472">Membrane</keyword>
<accession>A0A1N6G369</accession>
<keyword evidence="1" id="KW-0812">Transmembrane</keyword>
<sequence length="130" mass="14838">MVKSIISLVLLAVSVFLAFKHGWDTFNYKKNPEAMKMMSELGITETMIPIFGGVTLLVGVLLLIPKTFFLGNVLNAISILIIMTLAMRIGNFKMVLMEIPFLMMPLVLIWWKYPFLKKLIKSALWKNQSE</sequence>
<dbReference type="STRING" id="1416779.SAMN05444409_1623"/>
<reference evidence="3" key="1">
    <citation type="submission" date="2016-11" db="EMBL/GenBank/DDBJ databases">
        <authorList>
            <person name="Varghese N."/>
            <person name="Submissions S."/>
        </authorList>
    </citation>
    <scope>NUCLEOTIDE SEQUENCE [LARGE SCALE GENOMIC DNA]</scope>
    <source>
        <strain evidence="3">DSM 27623</strain>
    </source>
</reference>
<dbReference type="OrthoDB" id="826196at2"/>
<dbReference type="RefSeq" id="WP_074234502.1">
    <property type="nucleotide sequence ID" value="NZ_FSRK01000001.1"/>
</dbReference>
<proteinExistence type="predicted"/>
<organism evidence="2 3">
    <name type="scientific">Epilithonimonas zeae</name>
    <dbReference type="NCBI Taxonomy" id="1416779"/>
    <lineage>
        <taxon>Bacteria</taxon>
        <taxon>Pseudomonadati</taxon>
        <taxon>Bacteroidota</taxon>
        <taxon>Flavobacteriia</taxon>
        <taxon>Flavobacteriales</taxon>
        <taxon>Weeksellaceae</taxon>
        <taxon>Chryseobacterium group</taxon>
        <taxon>Epilithonimonas</taxon>
    </lineage>
</organism>
<evidence type="ECO:0000256" key="1">
    <source>
        <dbReference type="SAM" id="Phobius"/>
    </source>
</evidence>
<name>A0A1N6G369_9FLAO</name>
<gene>
    <name evidence="2" type="ORF">SAMN05444409_1623</name>
</gene>
<feature type="transmembrane region" description="Helical" evidence="1">
    <location>
        <begin position="95"/>
        <end position="113"/>
    </location>
</feature>
<dbReference type="AlphaFoldDB" id="A0A1N6G369"/>
<dbReference type="EMBL" id="FSRK01000001">
    <property type="protein sequence ID" value="SIO01937.1"/>
    <property type="molecule type" value="Genomic_DNA"/>
</dbReference>
<evidence type="ECO:0008006" key="4">
    <source>
        <dbReference type="Google" id="ProtNLM"/>
    </source>
</evidence>